<keyword evidence="1 3" id="KW-0808">Transferase</keyword>
<proteinExistence type="predicted"/>
<dbReference type="GO" id="GO:0008168">
    <property type="term" value="F:methyltransferase activity"/>
    <property type="evidence" value="ECO:0007669"/>
    <property type="project" value="UniProtKB-KW"/>
</dbReference>
<accession>A0A1S1RBU2</accession>
<sequence length="227" mass="24659">MGETIISYGEMIWDPETYDAQRRRLVPFFDLLYGAVGDLVAELGGAQPVVLDLGAGTGLLSAAVIGVVPGARLHLMDGSGPMIDRAVSRLRAHVVGVTVADLTDPLPVGPFAAVVSALAIHHLDDEAKRNLFRRVRSVLVPGGLFVNLEQIVGPDEETTQRYERMHERWARGAGSDDEEWAGALARMAHDRCAPLDDQLGWLRQAGFGSVDCAVKTWRFAVYSGRAR</sequence>
<dbReference type="PANTHER" id="PTHR43861">
    <property type="entry name" value="TRANS-ACONITATE 2-METHYLTRANSFERASE-RELATED"/>
    <property type="match status" value="1"/>
</dbReference>
<dbReference type="CDD" id="cd02440">
    <property type="entry name" value="AdoMet_MTases"/>
    <property type="match status" value="1"/>
</dbReference>
<evidence type="ECO:0000259" key="2">
    <source>
        <dbReference type="Pfam" id="PF13649"/>
    </source>
</evidence>
<dbReference type="Pfam" id="PF13649">
    <property type="entry name" value="Methyltransf_25"/>
    <property type="match status" value="1"/>
</dbReference>
<gene>
    <name evidence="3" type="ORF">BBK14_11565</name>
</gene>
<dbReference type="InterPro" id="IPR041698">
    <property type="entry name" value="Methyltransf_25"/>
</dbReference>
<dbReference type="InterPro" id="IPR029063">
    <property type="entry name" value="SAM-dependent_MTases_sf"/>
</dbReference>
<dbReference type="RefSeq" id="WP_071060265.1">
    <property type="nucleotide sequence ID" value="NZ_MAXA01000047.1"/>
</dbReference>
<keyword evidence="3" id="KW-0489">Methyltransferase</keyword>
<dbReference type="PANTHER" id="PTHR43861:SF3">
    <property type="entry name" value="PUTATIVE (AFU_ORTHOLOGUE AFUA_2G14390)-RELATED"/>
    <property type="match status" value="1"/>
</dbReference>
<dbReference type="Gene3D" id="3.40.50.150">
    <property type="entry name" value="Vaccinia Virus protein VP39"/>
    <property type="match status" value="1"/>
</dbReference>
<dbReference type="OrthoDB" id="3286690at2"/>
<evidence type="ECO:0000313" key="3">
    <source>
        <dbReference type="EMBL" id="OHV42244.1"/>
    </source>
</evidence>
<protein>
    <submittedName>
        <fullName evidence="3">Methyltransferase type 12</fullName>
    </submittedName>
</protein>
<evidence type="ECO:0000256" key="1">
    <source>
        <dbReference type="ARBA" id="ARBA00022679"/>
    </source>
</evidence>
<dbReference type="AlphaFoldDB" id="A0A1S1RBU2"/>
<dbReference type="SUPFAM" id="SSF53335">
    <property type="entry name" value="S-adenosyl-L-methionine-dependent methyltransferases"/>
    <property type="match status" value="1"/>
</dbReference>
<reference evidence="4" key="1">
    <citation type="submission" date="2016-07" db="EMBL/GenBank/DDBJ databases">
        <title>Frankia sp. NRRL B-16219 Genome sequencing.</title>
        <authorList>
            <person name="Ghodhbane-Gtari F."/>
            <person name="Swanson E."/>
            <person name="Gueddou A."/>
            <person name="Louati M."/>
            <person name="Nouioui I."/>
            <person name="Hezbri K."/>
            <person name="Abebe-Akele F."/>
            <person name="Simpson S."/>
            <person name="Morris K."/>
            <person name="Thomas K."/>
            <person name="Gtari M."/>
            <person name="Tisa L.S."/>
        </authorList>
    </citation>
    <scope>NUCLEOTIDE SEQUENCE [LARGE SCALE GENOMIC DNA]</scope>
    <source>
        <strain evidence="4">NRRL B-16219</strain>
    </source>
</reference>
<evidence type="ECO:0000313" key="4">
    <source>
        <dbReference type="Proteomes" id="UP000179769"/>
    </source>
</evidence>
<keyword evidence="4" id="KW-1185">Reference proteome</keyword>
<dbReference type="Proteomes" id="UP000179769">
    <property type="component" value="Unassembled WGS sequence"/>
</dbReference>
<dbReference type="EMBL" id="MAXA01000047">
    <property type="protein sequence ID" value="OHV42244.1"/>
    <property type="molecule type" value="Genomic_DNA"/>
</dbReference>
<dbReference type="GO" id="GO:0032259">
    <property type="term" value="P:methylation"/>
    <property type="evidence" value="ECO:0007669"/>
    <property type="project" value="UniProtKB-KW"/>
</dbReference>
<comment type="caution">
    <text evidence="3">The sequence shown here is derived from an EMBL/GenBank/DDBJ whole genome shotgun (WGS) entry which is preliminary data.</text>
</comment>
<organism evidence="3 4">
    <name type="scientific">Parafrankia soli</name>
    <dbReference type="NCBI Taxonomy" id="2599596"/>
    <lineage>
        <taxon>Bacteria</taxon>
        <taxon>Bacillati</taxon>
        <taxon>Actinomycetota</taxon>
        <taxon>Actinomycetes</taxon>
        <taxon>Frankiales</taxon>
        <taxon>Frankiaceae</taxon>
        <taxon>Parafrankia</taxon>
    </lineage>
</organism>
<name>A0A1S1RBU2_9ACTN</name>
<feature type="domain" description="Methyltransferase" evidence="2">
    <location>
        <begin position="50"/>
        <end position="143"/>
    </location>
</feature>